<accession>A0A7W4Z6W5</accession>
<evidence type="ECO:0000313" key="2">
    <source>
        <dbReference type="EMBL" id="MBB3048949.1"/>
    </source>
</evidence>
<organism evidence="2 3">
    <name type="scientific">Litorivivens lipolytica</name>
    <dbReference type="NCBI Taxonomy" id="1524264"/>
    <lineage>
        <taxon>Bacteria</taxon>
        <taxon>Pseudomonadati</taxon>
        <taxon>Pseudomonadota</taxon>
        <taxon>Gammaproteobacteria</taxon>
        <taxon>Litorivivens</taxon>
    </lineage>
</organism>
<keyword evidence="1" id="KW-1133">Transmembrane helix</keyword>
<protein>
    <submittedName>
        <fullName evidence="2">Uncharacterized protein</fullName>
    </submittedName>
</protein>
<gene>
    <name evidence="2" type="ORF">FHR99_003223</name>
</gene>
<keyword evidence="1" id="KW-0812">Transmembrane</keyword>
<sequence length="441" mass="49546">MKRFPTSSAAVFTIAIVVAVIALYLTMGAIVLFTSEQPISALSLIAWLGSSGINSDTIGSTSNSISVILGIPTALLGTMFALVIAERAHRVSKQTRDLAARAEQIQQRQNRIELLELLESRFKPTIHLLNRLDAELEALHYLGVTLKLYHRTHYAHRGDSDDRIHLAEMRALPHHINRLLAVLEAFQHDPVARDILNRCWSPRLCSHAEIPPQERTPLLASPIHKLMSALAGYQHVGFSALPHTLVNFHGPEGRLEAFMGLLFLGWVFTDDHDALPQVAGQKPQPYKANPIGLLLTDLWHSLPTKEALLQLFDDYRYGALAEVDKSLLDNLVVSTNYAPLLAGLGADDNDVIAGIEYLEGLMRKSKRKIRRTEDIVIQRRTRALYMDYFYHGRNGYVELEFPVERPGRPLTEERLKEMASQDTELYAQAGYVRNEGIFYST</sequence>
<evidence type="ECO:0000256" key="1">
    <source>
        <dbReference type="SAM" id="Phobius"/>
    </source>
</evidence>
<feature type="transmembrane region" description="Helical" evidence="1">
    <location>
        <begin position="12"/>
        <end position="33"/>
    </location>
</feature>
<keyword evidence="3" id="KW-1185">Reference proteome</keyword>
<name>A0A7W4Z6W5_9GAMM</name>
<dbReference type="Proteomes" id="UP000537130">
    <property type="component" value="Unassembled WGS sequence"/>
</dbReference>
<dbReference type="RefSeq" id="WP_183411741.1">
    <property type="nucleotide sequence ID" value="NZ_JACHWY010000004.1"/>
</dbReference>
<reference evidence="2 3" key="1">
    <citation type="submission" date="2020-08" db="EMBL/GenBank/DDBJ databases">
        <title>Genomic Encyclopedia of Type Strains, Phase III (KMG-III): the genomes of soil and plant-associated and newly described type strains.</title>
        <authorList>
            <person name="Whitman W."/>
        </authorList>
    </citation>
    <scope>NUCLEOTIDE SEQUENCE [LARGE SCALE GENOMIC DNA]</scope>
    <source>
        <strain evidence="2 3">CECT 8654</strain>
    </source>
</reference>
<feature type="transmembrane region" description="Helical" evidence="1">
    <location>
        <begin position="65"/>
        <end position="85"/>
    </location>
</feature>
<comment type="caution">
    <text evidence="2">The sequence shown here is derived from an EMBL/GenBank/DDBJ whole genome shotgun (WGS) entry which is preliminary data.</text>
</comment>
<dbReference type="EMBL" id="JACHWY010000004">
    <property type="protein sequence ID" value="MBB3048949.1"/>
    <property type="molecule type" value="Genomic_DNA"/>
</dbReference>
<keyword evidence="1" id="KW-0472">Membrane</keyword>
<proteinExistence type="predicted"/>
<evidence type="ECO:0000313" key="3">
    <source>
        <dbReference type="Proteomes" id="UP000537130"/>
    </source>
</evidence>
<dbReference type="AlphaFoldDB" id="A0A7W4Z6W5"/>